<feature type="binding site" description="axial binding residue" evidence="13">
    <location>
        <position position="471"/>
    </location>
    <ligand>
        <name>heme</name>
        <dbReference type="ChEBI" id="CHEBI:30413"/>
    </ligand>
    <ligandPart>
        <name>Fe</name>
        <dbReference type="ChEBI" id="CHEBI:18248"/>
    </ligandPart>
</feature>
<evidence type="ECO:0000313" key="17">
    <source>
        <dbReference type="Proteomes" id="UP001153636"/>
    </source>
</evidence>
<evidence type="ECO:0000256" key="8">
    <source>
        <dbReference type="ARBA" id="ARBA00022848"/>
    </source>
</evidence>
<dbReference type="InterPro" id="IPR036396">
    <property type="entry name" value="Cyt_P450_sf"/>
</dbReference>
<name>A0A9P0DB39_9CUCU</name>
<evidence type="ECO:0000256" key="2">
    <source>
        <dbReference type="ARBA" id="ARBA00004174"/>
    </source>
</evidence>
<evidence type="ECO:0000256" key="1">
    <source>
        <dbReference type="ARBA" id="ARBA00001971"/>
    </source>
</evidence>
<organism evidence="16 17">
    <name type="scientific">Psylliodes chrysocephalus</name>
    <dbReference type="NCBI Taxonomy" id="3402493"/>
    <lineage>
        <taxon>Eukaryota</taxon>
        <taxon>Metazoa</taxon>
        <taxon>Ecdysozoa</taxon>
        <taxon>Arthropoda</taxon>
        <taxon>Hexapoda</taxon>
        <taxon>Insecta</taxon>
        <taxon>Pterygota</taxon>
        <taxon>Neoptera</taxon>
        <taxon>Endopterygota</taxon>
        <taxon>Coleoptera</taxon>
        <taxon>Polyphaga</taxon>
        <taxon>Cucujiformia</taxon>
        <taxon>Chrysomeloidea</taxon>
        <taxon>Chrysomelidae</taxon>
        <taxon>Galerucinae</taxon>
        <taxon>Alticini</taxon>
        <taxon>Psylliodes</taxon>
    </lineage>
</organism>
<dbReference type="PANTHER" id="PTHR24292">
    <property type="entry name" value="CYTOCHROME P450"/>
    <property type="match status" value="1"/>
</dbReference>
<accession>A0A9P0DB39</accession>
<gene>
    <name evidence="16" type="ORF">PSYICH_LOCUS13361</name>
</gene>
<dbReference type="Gene3D" id="1.10.630.10">
    <property type="entry name" value="Cytochrome P450"/>
    <property type="match status" value="1"/>
</dbReference>
<proteinExistence type="inferred from homology"/>
<keyword evidence="11 14" id="KW-0503">Monooxygenase</keyword>
<dbReference type="EMBL" id="OV651819">
    <property type="protein sequence ID" value="CAH1113650.1"/>
    <property type="molecule type" value="Genomic_DNA"/>
</dbReference>
<keyword evidence="15" id="KW-1133">Transmembrane helix</keyword>
<evidence type="ECO:0000256" key="5">
    <source>
        <dbReference type="ARBA" id="ARBA00022617"/>
    </source>
</evidence>
<dbReference type="GO" id="GO:0016705">
    <property type="term" value="F:oxidoreductase activity, acting on paired donors, with incorporation or reduction of molecular oxygen"/>
    <property type="evidence" value="ECO:0007669"/>
    <property type="project" value="InterPro"/>
</dbReference>
<evidence type="ECO:0000256" key="7">
    <source>
        <dbReference type="ARBA" id="ARBA00022824"/>
    </source>
</evidence>
<dbReference type="InterPro" id="IPR017972">
    <property type="entry name" value="Cyt_P450_CS"/>
</dbReference>
<dbReference type="GO" id="GO:0004497">
    <property type="term" value="F:monooxygenase activity"/>
    <property type="evidence" value="ECO:0007669"/>
    <property type="project" value="UniProtKB-KW"/>
</dbReference>
<evidence type="ECO:0000256" key="10">
    <source>
        <dbReference type="ARBA" id="ARBA00023004"/>
    </source>
</evidence>
<keyword evidence="17" id="KW-1185">Reference proteome</keyword>
<dbReference type="InterPro" id="IPR001128">
    <property type="entry name" value="Cyt_P450"/>
</dbReference>
<dbReference type="GO" id="GO:0005506">
    <property type="term" value="F:iron ion binding"/>
    <property type="evidence" value="ECO:0007669"/>
    <property type="project" value="InterPro"/>
</dbReference>
<evidence type="ECO:0000313" key="16">
    <source>
        <dbReference type="EMBL" id="CAH1113650.1"/>
    </source>
</evidence>
<feature type="transmembrane region" description="Helical" evidence="15">
    <location>
        <begin position="6"/>
        <end position="26"/>
    </location>
</feature>
<comment type="cofactor">
    <cofactor evidence="1 13">
        <name>heme</name>
        <dbReference type="ChEBI" id="CHEBI:30413"/>
    </cofactor>
</comment>
<dbReference type="InterPro" id="IPR002402">
    <property type="entry name" value="Cyt_P450_E_grp-II"/>
</dbReference>
<dbReference type="AlphaFoldDB" id="A0A9P0DB39"/>
<dbReference type="OrthoDB" id="2789670at2759"/>
<dbReference type="PANTHER" id="PTHR24292:SF54">
    <property type="entry name" value="CYP9F3-RELATED"/>
    <property type="match status" value="1"/>
</dbReference>
<dbReference type="FunFam" id="1.10.630.10:FF:000042">
    <property type="entry name" value="Cytochrome P450"/>
    <property type="match status" value="1"/>
</dbReference>
<evidence type="ECO:0008006" key="18">
    <source>
        <dbReference type="Google" id="ProtNLM"/>
    </source>
</evidence>
<dbReference type="Pfam" id="PF00067">
    <property type="entry name" value="p450"/>
    <property type="match status" value="1"/>
</dbReference>
<dbReference type="CDD" id="cd11056">
    <property type="entry name" value="CYP6-like"/>
    <property type="match status" value="1"/>
</dbReference>
<evidence type="ECO:0000256" key="3">
    <source>
        <dbReference type="ARBA" id="ARBA00004406"/>
    </source>
</evidence>
<evidence type="ECO:0000256" key="11">
    <source>
        <dbReference type="ARBA" id="ARBA00023033"/>
    </source>
</evidence>
<dbReference type="InterPro" id="IPR050476">
    <property type="entry name" value="Insect_CytP450_Detox"/>
</dbReference>
<keyword evidence="6 13" id="KW-0479">Metal-binding</keyword>
<evidence type="ECO:0000256" key="9">
    <source>
        <dbReference type="ARBA" id="ARBA00023002"/>
    </source>
</evidence>
<evidence type="ECO:0000256" key="6">
    <source>
        <dbReference type="ARBA" id="ARBA00022723"/>
    </source>
</evidence>
<comment type="similarity">
    <text evidence="4 14">Belongs to the cytochrome P450 family.</text>
</comment>
<evidence type="ECO:0000256" key="4">
    <source>
        <dbReference type="ARBA" id="ARBA00010617"/>
    </source>
</evidence>
<dbReference type="GO" id="GO:0005789">
    <property type="term" value="C:endoplasmic reticulum membrane"/>
    <property type="evidence" value="ECO:0007669"/>
    <property type="project" value="UniProtKB-SubCell"/>
</dbReference>
<evidence type="ECO:0000256" key="12">
    <source>
        <dbReference type="ARBA" id="ARBA00023136"/>
    </source>
</evidence>
<keyword evidence="10 13" id="KW-0408">Iron</keyword>
<dbReference type="Proteomes" id="UP001153636">
    <property type="component" value="Chromosome 7"/>
</dbReference>
<feature type="transmembrane region" description="Helical" evidence="15">
    <location>
        <begin position="222"/>
        <end position="240"/>
    </location>
</feature>
<dbReference type="PROSITE" id="PS00086">
    <property type="entry name" value="CYTOCHROME_P450"/>
    <property type="match status" value="1"/>
</dbReference>
<evidence type="ECO:0000256" key="15">
    <source>
        <dbReference type="SAM" id="Phobius"/>
    </source>
</evidence>
<dbReference type="PRINTS" id="PR00385">
    <property type="entry name" value="P450"/>
</dbReference>
<keyword evidence="12 15" id="KW-0472">Membrane</keyword>
<dbReference type="SUPFAM" id="SSF48264">
    <property type="entry name" value="Cytochrome P450"/>
    <property type="match status" value="1"/>
</dbReference>
<keyword evidence="8" id="KW-0492">Microsome</keyword>
<keyword evidence="9 14" id="KW-0560">Oxidoreductase</keyword>
<evidence type="ECO:0000256" key="13">
    <source>
        <dbReference type="PIRSR" id="PIRSR602402-1"/>
    </source>
</evidence>
<sequence>MLQLLLIITALAVLFYYYGIKPMYYWRERGVKQTNKLWVVGDNWRLILKLESFTDMVHRMYKSFDGVRYLGAYQFTSPVLIIKDPDLIKQVGVKDFEYFMDHRSFVTEEADPLFGKNLFSLKGQRWRTMRPILSPTFTSSKMKSIFLLMSECAENFTDFFLKKNQDIVELEMKETFTRYTSDVIATTAFGITTNSLLDPTNEFYMMGREVTDFSPLRKRIKFFGFFLFPKLFSFFKIGFLDKHHVEFFTNLIKGNIRTRREKGIVRSDMINILMEAQKGFQQKEENLIDTGFATVEEADLGQTEKFGAKNLTDMDIVAQAMIFFFAGFDGVASVMCFMAYELAVNTDVQNNLRKEIVETLKECKGTLTYEALFKMKYLDMVLSETLRKWPIGVMADRVCTKPYTILPATPDEKPVHIEKGTVVWIPVYGIHHNPSIYPDPERFDPERFNDDNKKNINPYVYLPFGIGPRNCIANRFALLEIKIIFFHVLSKFEITPIKTTKIPLEISKKQINLLPEGGFPLGLKRLVK</sequence>
<reference evidence="16" key="1">
    <citation type="submission" date="2022-01" db="EMBL/GenBank/DDBJ databases">
        <authorList>
            <person name="King R."/>
        </authorList>
    </citation>
    <scope>NUCLEOTIDE SEQUENCE</scope>
</reference>
<comment type="subcellular location">
    <subcellularLocation>
        <location evidence="3">Endoplasmic reticulum membrane</location>
        <topology evidence="3">Peripheral membrane protein</topology>
    </subcellularLocation>
    <subcellularLocation>
        <location evidence="2">Microsome membrane</location>
        <topology evidence="2">Peripheral membrane protein</topology>
    </subcellularLocation>
</comment>
<feature type="transmembrane region" description="Helical" evidence="15">
    <location>
        <begin position="316"/>
        <end position="340"/>
    </location>
</feature>
<dbReference type="PRINTS" id="PR00464">
    <property type="entry name" value="EP450II"/>
</dbReference>
<keyword evidence="5 13" id="KW-0349">Heme</keyword>
<dbReference type="GO" id="GO:0020037">
    <property type="term" value="F:heme binding"/>
    <property type="evidence" value="ECO:0007669"/>
    <property type="project" value="InterPro"/>
</dbReference>
<keyword evidence="15" id="KW-0812">Transmembrane</keyword>
<evidence type="ECO:0000256" key="14">
    <source>
        <dbReference type="RuleBase" id="RU000461"/>
    </source>
</evidence>
<protein>
    <recommendedName>
        <fullName evidence="18">Cytochrome P450</fullName>
    </recommendedName>
</protein>
<keyword evidence="7" id="KW-0256">Endoplasmic reticulum</keyword>